<evidence type="ECO:0000313" key="4">
    <source>
        <dbReference type="EMBL" id="OFC55771.1"/>
    </source>
</evidence>
<dbReference type="InterPro" id="IPR001173">
    <property type="entry name" value="Glyco_trans_2-like"/>
</dbReference>
<dbReference type="Pfam" id="PF00534">
    <property type="entry name" value="Glycos_transf_1"/>
    <property type="match status" value="1"/>
</dbReference>
<reference evidence="4 5" key="1">
    <citation type="submission" date="2016-06" db="EMBL/GenBank/DDBJ databases">
        <title>Gene turnover analysis identifies the evolutionary adaptation of the extremophile Acidithiobacillus caldus.</title>
        <authorList>
            <person name="Zhang X."/>
        </authorList>
    </citation>
    <scope>NUCLEOTIDE SEQUENCE [LARGE SCALE GENOMIC DNA]</scope>
    <source>
        <strain evidence="4 5">S1</strain>
    </source>
</reference>
<evidence type="ECO:0000313" key="5">
    <source>
        <dbReference type="Proteomes" id="UP000175707"/>
    </source>
</evidence>
<evidence type="ECO:0000259" key="3">
    <source>
        <dbReference type="Pfam" id="PF00535"/>
    </source>
</evidence>
<dbReference type="PANTHER" id="PTHR43179">
    <property type="entry name" value="RHAMNOSYLTRANSFERASE WBBL"/>
    <property type="match status" value="1"/>
</dbReference>
<dbReference type="SUPFAM" id="SSF53756">
    <property type="entry name" value="UDP-Glycosyltransferase/glycogen phosphorylase"/>
    <property type="match status" value="1"/>
</dbReference>
<dbReference type="CDD" id="cd04184">
    <property type="entry name" value="GT2_RfbC_Mx_like"/>
    <property type="match status" value="1"/>
</dbReference>
<evidence type="ECO:0000256" key="1">
    <source>
        <dbReference type="SAM" id="Coils"/>
    </source>
</evidence>
<dbReference type="PANTHER" id="PTHR43179:SF7">
    <property type="entry name" value="RHAMNOSYLTRANSFERASE WBBL"/>
    <property type="match status" value="1"/>
</dbReference>
<dbReference type="InterPro" id="IPR029063">
    <property type="entry name" value="SAM-dependent_MTases_sf"/>
</dbReference>
<dbReference type="SUPFAM" id="SSF53335">
    <property type="entry name" value="S-adenosyl-L-methionine-dependent methyltransferases"/>
    <property type="match status" value="1"/>
</dbReference>
<dbReference type="OMA" id="FAFWLME"/>
<dbReference type="Pfam" id="PF13578">
    <property type="entry name" value="Methyltransf_24"/>
    <property type="match status" value="1"/>
</dbReference>
<dbReference type="CDD" id="cd04186">
    <property type="entry name" value="GT_2_like_c"/>
    <property type="match status" value="1"/>
</dbReference>
<keyword evidence="1" id="KW-0175">Coiled coil</keyword>
<gene>
    <name evidence="4" type="ORF">BAE30_10455</name>
</gene>
<dbReference type="Gene3D" id="3.90.550.10">
    <property type="entry name" value="Spore Coat Polysaccharide Biosynthesis Protein SpsA, Chain A"/>
    <property type="match status" value="2"/>
</dbReference>
<sequence length="1418" mass="159977">MSKHEKQPPKSLELPGGRMGAAFNLTMVDLIESTPGDTLRKLEIFLYDRPIALSDPLRLVYPPPWVGHIPFAFWLMEAMLPRSLVELGTHSGNSYCAFLQALKELGMSPSCYAVDTWQGDPHAGYYGNEVFDDLSAHHDPLYGGFSRLLRMTFDDALDHFSDGSVDLLHIDGLHTYEAVSHDVRSWLPKMSSRSLLLMHDVNVRERDFGVWRVWEEVCSEYPSFTFLHSNGLGVAWTGSEPMPEPIAWLMSLSGDGKRAATVRNYFAHLGHGLLGRFWASWREGRMEEQASEIMRLNSELNRRDDLYNDELRRATEHTAEQIAIRDTEITRLGETIAMLEQTNDSERTRIDQLLSEITQLQAQLTALYSSKSWRITAGLRWMMQRARAAKSRARLIGKLILRIGPAIRRNPRIIVKAALFAHRRGLAATLRRINQASLEISVPHTLERVQGPTDPHYAAWLNCNDLSWEEVKALRDALDARKGRLHRISIIMPTYNTPTDLLDLAIGSVLKQIYSDWELCIADDASSDKRTLKALEAWAKRDKRIKVLFCREHGNISCATNAAASFASGEFLVFLDHDDELSPDALAEIAIAVADFPDTDYVYSDDDKIDREGRRFAPQFKPDWSPILLLSYMYMGHVKVVRRSLFADLGGFRAGFEGSQDYDFALRMSERARRILHIPKVLYHWRVVPGSTAASGDAKPASFESGRRAVAQALERRDIKAEVVQPKWAIDARIGVFALRFPNDGPKVAIIIPTRNHVELLRICIASLTRTSYRNYEIVIVDNQSDDPDTLDYLASLPHRVLRIANPPGRQFSFASINNEAVRQVDADYVLFLNNDTEVRSPEWLSAMMGYARMEAVGAVGARLLFHDETVQHAGIIHGLYDGLAGPAFRNAPSSDKGYLNYAAVAREYSAVTAACLLTPRALFLELGGFDEAHFAVAYNDVDYCYRIIDTGRRCIYVPGAELFHYEGKSRGFNDNPQEISEFRKRYAGRIDPWFNPNLSLDDEHFRVRPYHRPAHVTRPVRAIMVTHNLNHEGAPNSQLELVLGLTKANIIDPVVLSPVDGPLRMRYEEAGIEVRIIRTPLAGVNTLDAFYTQQDEIAGYLRDLGAEVVYGNTLQTFWAIDAGERAGLPTLWNVRESEPWDTYFDFLSPDLRSIPYNCFAYPYRVIFVAHATRQIWAPVDQYFNFTVIHNGLDLSRLETRLASIDRVEARRVLSIAPNDVAVVLVGTVCDRKGQIDLVRALLALPQSVAGRLRAFIVGDRAGDYSTAMHQEISRLPAALRARIIVEPETSDVSVYYRAADIALCTSRIESYPRVVLEAMASGLPLITTPVFGIREQIRENINGLFYEAGNAEALAQALTSLIENDDQRAAFAEASKLVLESLTTYPEMVERYGQIFREARFSRRLRTTTTTTTTTRQ</sequence>
<dbReference type="GO" id="GO:0016757">
    <property type="term" value="F:glycosyltransferase activity"/>
    <property type="evidence" value="ECO:0007669"/>
    <property type="project" value="UniProtKB-KW"/>
</dbReference>
<feature type="domain" description="Glycosyl transferase family 1" evidence="2">
    <location>
        <begin position="1209"/>
        <end position="1377"/>
    </location>
</feature>
<dbReference type="Gene3D" id="3.40.50.2000">
    <property type="entry name" value="Glycogen Phosphorylase B"/>
    <property type="match status" value="2"/>
</dbReference>
<dbReference type="InterPro" id="IPR001296">
    <property type="entry name" value="Glyco_trans_1"/>
</dbReference>
<dbReference type="SUPFAM" id="SSF53448">
    <property type="entry name" value="Nucleotide-diphospho-sugar transferases"/>
    <property type="match status" value="2"/>
</dbReference>
<name>A0A1E7YTX9_9PROT</name>
<dbReference type="Pfam" id="PF00535">
    <property type="entry name" value="Glycos_transf_2"/>
    <property type="match status" value="2"/>
</dbReference>
<dbReference type="CDD" id="cd03801">
    <property type="entry name" value="GT4_PimA-like"/>
    <property type="match status" value="1"/>
</dbReference>
<accession>A0A1E7YTX9</accession>
<dbReference type="Gene3D" id="3.40.50.150">
    <property type="entry name" value="Vaccinia Virus protein VP39"/>
    <property type="match status" value="1"/>
</dbReference>
<protein>
    <recommendedName>
        <fullName evidence="6">Glycosyltransferase</fullName>
    </recommendedName>
</protein>
<feature type="domain" description="Glycosyltransferase 2-like" evidence="3">
    <location>
        <begin position="750"/>
        <end position="871"/>
    </location>
</feature>
<evidence type="ECO:0000259" key="2">
    <source>
        <dbReference type="Pfam" id="PF00534"/>
    </source>
</evidence>
<dbReference type="EMBL" id="LZYH01000672">
    <property type="protein sequence ID" value="OFC55771.1"/>
    <property type="molecule type" value="Genomic_DNA"/>
</dbReference>
<dbReference type="RefSeq" id="WP_014002485.1">
    <property type="nucleotide sequence ID" value="NZ_JAAOMM010000104.1"/>
</dbReference>
<organism evidence="4 5">
    <name type="scientific">Acidithiobacillus caldus</name>
    <dbReference type="NCBI Taxonomy" id="33059"/>
    <lineage>
        <taxon>Bacteria</taxon>
        <taxon>Pseudomonadati</taxon>
        <taxon>Pseudomonadota</taxon>
        <taxon>Acidithiobacillia</taxon>
        <taxon>Acidithiobacillales</taxon>
        <taxon>Acidithiobacillaceae</taxon>
        <taxon>Acidithiobacillus</taxon>
    </lineage>
</organism>
<feature type="coiled-coil region" evidence="1">
    <location>
        <begin position="336"/>
        <end position="370"/>
    </location>
</feature>
<dbReference type="InterPro" id="IPR029044">
    <property type="entry name" value="Nucleotide-diphossugar_trans"/>
</dbReference>
<comment type="caution">
    <text evidence="4">The sequence shown here is derived from an EMBL/GenBank/DDBJ whole genome shotgun (WGS) entry which is preliminary data.</text>
</comment>
<proteinExistence type="predicted"/>
<dbReference type="Proteomes" id="UP000175707">
    <property type="component" value="Unassembled WGS sequence"/>
</dbReference>
<dbReference type="GeneID" id="92930802"/>
<feature type="domain" description="Glycosyltransferase 2-like" evidence="3">
    <location>
        <begin position="489"/>
        <end position="635"/>
    </location>
</feature>
<evidence type="ECO:0008006" key="6">
    <source>
        <dbReference type="Google" id="ProtNLM"/>
    </source>
</evidence>